<keyword evidence="8" id="KW-0805">Transcription regulation</keyword>
<dbReference type="PANTHER" id="PTHR46077">
    <property type="entry name" value="E3 UBIQUITIN-PROTEIN LIGASE TOPORS"/>
    <property type="match status" value="1"/>
</dbReference>
<evidence type="ECO:0000256" key="6">
    <source>
        <dbReference type="ARBA" id="ARBA00022786"/>
    </source>
</evidence>
<dbReference type="GO" id="GO:0061630">
    <property type="term" value="F:ubiquitin protein ligase activity"/>
    <property type="evidence" value="ECO:0007669"/>
    <property type="project" value="UniProtKB-EC"/>
</dbReference>
<feature type="compositionally biased region" description="Acidic residues" evidence="17">
    <location>
        <begin position="267"/>
        <end position="277"/>
    </location>
</feature>
<evidence type="ECO:0000256" key="15">
    <source>
        <dbReference type="ARBA" id="ARBA00082108"/>
    </source>
</evidence>
<keyword evidence="4" id="KW-0479">Metal-binding</keyword>
<dbReference type="CDD" id="cd23130">
    <property type="entry name" value="RING-HC_EHV1-like"/>
    <property type="match status" value="1"/>
</dbReference>
<evidence type="ECO:0000256" key="4">
    <source>
        <dbReference type="ARBA" id="ARBA00022723"/>
    </source>
</evidence>
<evidence type="ECO:0000313" key="20">
    <source>
        <dbReference type="Proteomes" id="UP001623348"/>
    </source>
</evidence>
<dbReference type="InterPro" id="IPR013083">
    <property type="entry name" value="Znf_RING/FYVE/PHD"/>
</dbReference>
<dbReference type="InterPro" id="IPR001841">
    <property type="entry name" value="Znf_RING"/>
</dbReference>
<comment type="catalytic activity">
    <reaction evidence="1">
        <text>S-ubiquitinyl-[E2 ubiquitin-conjugating enzyme]-L-cysteine + [acceptor protein]-L-lysine = [E2 ubiquitin-conjugating enzyme]-L-cysteine + N(6)-ubiquitinyl-[acceptor protein]-L-lysine.</text>
        <dbReference type="EC" id="2.3.2.27"/>
    </reaction>
</comment>
<evidence type="ECO:0000256" key="14">
    <source>
        <dbReference type="ARBA" id="ARBA00079184"/>
    </source>
</evidence>
<keyword evidence="7" id="KW-0862">Zinc</keyword>
<dbReference type="Gene3D" id="3.30.40.10">
    <property type="entry name" value="Zinc/RING finger domain, C3HC4 (zinc finger)"/>
    <property type="match status" value="1"/>
</dbReference>
<dbReference type="SMART" id="SM00184">
    <property type="entry name" value="RING"/>
    <property type="match status" value="1"/>
</dbReference>
<evidence type="ECO:0000256" key="2">
    <source>
        <dbReference type="ARBA" id="ARBA00012483"/>
    </source>
</evidence>
<feature type="compositionally biased region" description="Low complexity" evidence="17">
    <location>
        <begin position="215"/>
        <end position="224"/>
    </location>
</feature>
<gene>
    <name evidence="19" type="ORF">GRJ2_002991900</name>
</gene>
<organism evidence="19 20">
    <name type="scientific">Grus japonensis</name>
    <name type="common">Japanese crane</name>
    <name type="synonym">Red-crowned crane</name>
    <dbReference type="NCBI Taxonomy" id="30415"/>
    <lineage>
        <taxon>Eukaryota</taxon>
        <taxon>Metazoa</taxon>
        <taxon>Chordata</taxon>
        <taxon>Craniata</taxon>
        <taxon>Vertebrata</taxon>
        <taxon>Euteleostomi</taxon>
        <taxon>Archelosauria</taxon>
        <taxon>Archosauria</taxon>
        <taxon>Dinosauria</taxon>
        <taxon>Saurischia</taxon>
        <taxon>Theropoda</taxon>
        <taxon>Coelurosauria</taxon>
        <taxon>Aves</taxon>
        <taxon>Neognathae</taxon>
        <taxon>Neoaves</taxon>
        <taxon>Gruiformes</taxon>
        <taxon>Gruidae</taxon>
        <taxon>Grus</taxon>
    </lineage>
</organism>
<evidence type="ECO:0000256" key="1">
    <source>
        <dbReference type="ARBA" id="ARBA00000900"/>
    </source>
</evidence>
<dbReference type="AlphaFoldDB" id="A0ABC9Y5D7"/>
<dbReference type="InterPro" id="IPR017907">
    <property type="entry name" value="Znf_RING_CS"/>
</dbReference>
<evidence type="ECO:0000256" key="12">
    <source>
        <dbReference type="ARBA" id="ARBA00076940"/>
    </source>
</evidence>
<dbReference type="SUPFAM" id="SSF57850">
    <property type="entry name" value="RING/U-box"/>
    <property type="match status" value="1"/>
</dbReference>
<keyword evidence="6" id="KW-0833">Ubl conjugation pathway</keyword>
<evidence type="ECO:0000256" key="13">
    <source>
        <dbReference type="ARBA" id="ARBA00079040"/>
    </source>
</evidence>
<dbReference type="FunFam" id="3.30.40.10:FF:000136">
    <property type="entry name" value="E3 ubiquitin-protein ligase Topors"/>
    <property type="match status" value="1"/>
</dbReference>
<evidence type="ECO:0000256" key="9">
    <source>
        <dbReference type="ARBA" id="ARBA00023163"/>
    </source>
</evidence>
<dbReference type="GO" id="GO:0032391">
    <property type="term" value="C:photoreceptor connecting cilium"/>
    <property type="evidence" value="ECO:0007669"/>
    <property type="project" value="UniProtKB-ARBA"/>
</dbReference>
<evidence type="ECO:0000259" key="18">
    <source>
        <dbReference type="PROSITE" id="PS50089"/>
    </source>
</evidence>
<comment type="caution">
    <text evidence="19">The sequence shown here is derived from an EMBL/GenBank/DDBJ whole genome shotgun (WGS) entry which is preliminary data.</text>
</comment>
<evidence type="ECO:0000256" key="3">
    <source>
        <dbReference type="ARBA" id="ARBA00022679"/>
    </source>
</evidence>
<dbReference type="Proteomes" id="UP001623348">
    <property type="component" value="Unassembled WGS sequence"/>
</dbReference>
<feature type="domain" description="RING-type" evidence="18">
    <location>
        <begin position="9"/>
        <end position="48"/>
    </location>
</feature>
<feature type="region of interest" description="Disordered" evidence="17">
    <location>
        <begin position="208"/>
        <end position="322"/>
    </location>
</feature>
<evidence type="ECO:0000256" key="11">
    <source>
        <dbReference type="ARBA" id="ARBA00076856"/>
    </source>
</evidence>
<keyword evidence="20" id="KW-1185">Reference proteome</keyword>
<dbReference type="GO" id="GO:0008630">
    <property type="term" value="P:intrinsic apoptotic signaling pathway in response to DNA damage"/>
    <property type="evidence" value="ECO:0007669"/>
    <property type="project" value="UniProtKB-ARBA"/>
</dbReference>
<reference evidence="19 20" key="1">
    <citation type="submission" date="2024-06" db="EMBL/GenBank/DDBJ databases">
        <title>The draft genome of Grus japonensis, version 3.</title>
        <authorList>
            <person name="Nabeshima K."/>
            <person name="Suzuki S."/>
            <person name="Onuma M."/>
        </authorList>
    </citation>
    <scope>NUCLEOTIDE SEQUENCE [LARGE SCALE GENOMIC DNA]</scope>
    <source>
        <strain evidence="19 20">451A</strain>
    </source>
</reference>
<evidence type="ECO:0000256" key="17">
    <source>
        <dbReference type="SAM" id="MobiDB-lite"/>
    </source>
</evidence>
<dbReference type="GO" id="GO:0008270">
    <property type="term" value="F:zinc ion binding"/>
    <property type="evidence" value="ECO:0007669"/>
    <property type="project" value="UniProtKB-KW"/>
</dbReference>
<feature type="compositionally biased region" description="Polar residues" evidence="17">
    <location>
        <begin position="243"/>
        <end position="259"/>
    </location>
</feature>
<dbReference type="PANTHER" id="PTHR46077:SF1">
    <property type="entry name" value="TOP1 BINDING ARGININE_SERINE RICH PROTEIN, E3 UBIQUITIN LIGASE"/>
    <property type="match status" value="1"/>
</dbReference>
<accession>A0ABC9Y5D7</accession>
<evidence type="ECO:0000256" key="5">
    <source>
        <dbReference type="ARBA" id="ARBA00022771"/>
    </source>
</evidence>
<proteinExistence type="predicted"/>
<protein>
    <recommendedName>
        <fullName evidence="10">E3 ubiquitin-protein ligase Topors</fullName>
        <ecNumber evidence="2">2.3.2.27</ecNumber>
    </recommendedName>
    <alternativeName>
        <fullName evidence="11">RING-type E3 ubiquitin transferase Topors</fullName>
    </alternativeName>
    <alternativeName>
        <fullName evidence="13">SUMO1-protein E3 ligase Topors</fullName>
    </alternativeName>
    <alternativeName>
        <fullName evidence="12">Topoisomerase I-binding RING finger protein</fullName>
    </alternativeName>
    <alternativeName>
        <fullName evidence="14">Topoisomerase I-binding arginine/serine-rich protein</fullName>
    </alternativeName>
    <alternativeName>
        <fullName evidence="15">Tumor suppressor p53-binding protein 3</fullName>
    </alternativeName>
</protein>
<evidence type="ECO:0000313" key="19">
    <source>
        <dbReference type="EMBL" id="GAB0205263.1"/>
    </source>
</evidence>
<evidence type="ECO:0000256" key="7">
    <source>
        <dbReference type="ARBA" id="ARBA00022833"/>
    </source>
</evidence>
<name>A0ABC9Y5D7_GRUJA</name>
<keyword evidence="3" id="KW-0808">Transferase</keyword>
<keyword evidence="9" id="KW-0804">Transcription</keyword>
<evidence type="ECO:0000256" key="16">
    <source>
        <dbReference type="PROSITE-ProRule" id="PRU00175"/>
    </source>
</evidence>
<dbReference type="PROSITE" id="PS00518">
    <property type="entry name" value="ZF_RING_1"/>
    <property type="match status" value="1"/>
</dbReference>
<dbReference type="EC" id="2.3.2.27" evidence="2"/>
<evidence type="ECO:0000256" key="10">
    <source>
        <dbReference type="ARBA" id="ARBA00071236"/>
    </source>
</evidence>
<dbReference type="Pfam" id="PF13923">
    <property type="entry name" value="zf-C3HC4_2"/>
    <property type="match status" value="1"/>
</dbReference>
<dbReference type="PROSITE" id="PS50089">
    <property type="entry name" value="ZF_RING_2"/>
    <property type="match status" value="1"/>
</dbReference>
<sequence length="322" mass="34994">MATELDNRCPICLDSWEEASYVMPCCHRFCFTCIWQWADSKPECPLCKRRVSSIVHSVQAYNSFEEYVIRSSTASPVAVHQAARSPSWAAGEVTRAPVGSLQADTWGTLFWDHPALLEPLLPWLHQALRLIFEDDHLQAAVVEDIIMSSLVLFGLDEDVLVQLLGLFLHNRTATFVHDVIGAVVRLCGGEARHPLGLEDAHAAGRREGSCRAALSPTASQGGSPTPSPAPSSSPARYNVDELLSTSTAALGGNPDNTLSAPVPILGEQEEPQEEPEEAVAGPSTSSHGRERSPGEPQRPPKRRASSPEASSQPNKRPPHRQH</sequence>
<dbReference type="EMBL" id="BAAFJT010000040">
    <property type="protein sequence ID" value="GAB0205263.1"/>
    <property type="molecule type" value="Genomic_DNA"/>
</dbReference>
<evidence type="ECO:0000256" key="8">
    <source>
        <dbReference type="ARBA" id="ARBA00023015"/>
    </source>
</evidence>
<keyword evidence="5 16" id="KW-0863">Zinc-finger</keyword>